<dbReference type="Proteomes" id="UP001499967">
    <property type="component" value="Unassembled WGS sequence"/>
</dbReference>
<reference evidence="2" key="1">
    <citation type="journal article" date="2019" name="Int. J. Syst. Evol. Microbiol.">
        <title>The Global Catalogue of Microorganisms (GCM) 10K type strain sequencing project: providing services to taxonomists for standard genome sequencing and annotation.</title>
        <authorList>
            <consortium name="The Broad Institute Genomics Platform"/>
            <consortium name="The Broad Institute Genome Sequencing Center for Infectious Disease"/>
            <person name="Wu L."/>
            <person name="Ma J."/>
        </authorList>
    </citation>
    <scope>NUCLEOTIDE SEQUENCE [LARGE SCALE GENOMIC DNA]</scope>
    <source>
        <strain evidence="2">JCM 11117</strain>
    </source>
</reference>
<comment type="caution">
    <text evidence="1">The sequence shown here is derived from an EMBL/GenBank/DDBJ whole genome shotgun (WGS) entry which is preliminary data.</text>
</comment>
<keyword evidence="2" id="KW-1185">Reference proteome</keyword>
<name>A0ABP4AXF2_9PSEU</name>
<protein>
    <submittedName>
        <fullName evidence="1">SRPBCC family protein</fullName>
    </submittedName>
</protein>
<dbReference type="CDD" id="cd07812">
    <property type="entry name" value="SRPBCC"/>
    <property type="match status" value="1"/>
</dbReference>
<dbReference type="Gene3D" id="3.30.530.20">
    <property type="match status" value="1"/>
</dbReference>
<sequence>MVTVSREIASSPDAVWAVVSDGWLYPSWVVGASRMRHVDPAWPAVGARLHHSVGVWPALLDDTTSVVSSVPGKELVLEARGWPFGEATVRLTIEARPSGCLVAMAEDATSGPGKLIPGPVRTALIGPRNTESLRRLAYLAENGSR</sequence>
<gene>
    <name evidence="1" type="ORF">GCM10009559_39150</name>
</gene>
<proteinExistence type="predicted"/>
<dbReference type="Pfam" id="PF10604">
    <property type="entry name" value="Polyketide_cyc2"/>
    <property type="match status" value="1"/>
</dbReference>
<dbReference type="SUPFAM" id="SSF55961">
    <property type="entry name" value="Bet v1-like"/>
    <property type="match status" value="1"/>
</dbReference>
<dbReference type="RefSeq" id="WP_343942909.1">
    <property type="nucleotide sequence ID" value="NZ_BAAAHP010000108.1"/>
</dbReference>
<accession>A0ABP4AXF2</accession>
<organism evidence="1 2">
    <name type="scientific">Pseudonocardia zijingensis</name>
    <dbReference type="NCBI Taxonomy" id="153376"/>
    <lineage>
        <taxon>Bacteria</taxon>
        <taxon>Bacillati</taxon>
        <taxon>Actinomycetota</taxon>
        <taxon>Actinomycetes</taxon>
        <taxon>Pseudonocardiales</taxon>
        <taxon>Pseudonocardiaceae</taxon>
        <taxon>Pseudonocardia</taxon>
    </lineage>
</organism>
<dbReference type="InterPro" id="IPR023393">
    <property type="entry name" value="START-like_dom_sf"/>
</dbReference>
<dbReference type="InterPro" id="IPR019587">
    <property type="entry name" value="Polyketide_cyclase/dehydratase"/>
</dbReference>
<evidence type="ECO:0000313" key="2">
    <source>
        <dbReference type="Proteomes" id="UP001499967"/>
    </source>
</evidence>
<dbReference type="EMBL" id="BAAAHP010000108">
    <property type="protein sequence ID" value="GAA0942741.1"/>
    <property type="molecule type" value="Genomic_DNA"/>
</dbReference>
<evidence type="ECO:0000313" key="1">
    <source>
        <dbReference type="EMBL" id="GAA0942741.1"/>
    </source>
</evidence>